<dbReference type="EMBL" id="JN885995">
    <property type="protein sequence ID" value="AEX62337.1"/>
    <property type="molecule type" value="Genomic_DNA"/>
</dbReference>
<gene>
    <name evidence="1" type="ORF">mv_L132</name>
</gene>
<proteinExistence type="predicted"/>
<accession>H2ED64</accession>
<protein>
    <submittedName>
        <fullName evidence="1">Putative BTB_POZ domain-containing protein</fullName>
    </submittedName>
</protein>
<sequence length="125" mass="14599">MFWCNSNDITEIIYKNSHKLIEMKYNKKNLILILTEKNIAVYSLIEKRIINEFYCDLDYVDFVSEEIIVGSKIKNGYTNVYVYNIITGILIKQTSIDLMTGCIKFIPARNLIKDKLSEYLGNLNN</sequence>
<name>H2ED64_9VIRU</name>
<reference evidence="1" key="1">
    <citation type="submission" date="2011-10" db="EMBL/GenBank/DDBJ databases">
        <title>Provirophages and transpovirons: unique mobilome of giant viruses.</title>
        <authorList>
            <person name="Desnues C."/>
            <person name="LaScola B."/>
            <person name="Yutin N."/>
            <person name="Fournous G."/>
            <person name="Koonin E."/>
            <person name="Raoult D."/>
        </authorList>
    </citation>
    <scope>NUCLEOTIDE SEQUENCE</scope>
    <source>
        <strain evidence="1">Mv13-mv</strain>
    </source>
</reference>
<organism evidence="1">
    <name type="scientific">Moumouvirus sp. 'Monve'</name>
    <dbReference type="NCBI Taxonomy" id="1128131"/>
    <lineage>
        <taxon>Viruses</taxon>
        <taxon>Varidnaviria</taxon>
        <taxon>Bamfordvirae</taxon>
        <taxon>Nucleocytoviricota</taxon>
        <taxon>Megaviricetes</taxon>
        <taxon>Imitervirales</taxon>
        <taxon>Mimiviridae</taxon>
        <taxon>Megamimivirinae</taxon>
        <taxon>Moumouvirus</taxon>
    </lineage>
</organism>
<evidence type="ECO:0000313" key="1">
    <source>
        <dbReference type="EMBL" id="AEX62337.1"/>
    </source>
</evidence>